<evidence type="ECO:0000313" key="3">
    <source>
        <dbReference type="EMBL" id="KAK9791861.1"/>
    </source>
</evidence>
<evidence type="ECO:0000313" key="4">
    <source>
        <dbReference type="Proteomes" id="UP001465755"/>
    </source>
</evidence>
<dbReference type="PANTHER" id="PTHR21377">
    <property type="entry name" value="PROTEIN FAM210B, MITOCHONDRIAL"/>
    <property type="match status" value="1"/>
</dbReference>
<dbReference type="InterPro" id="IPR009688">
    <property type="entry name" value="FAM210A/B-like_dom"/>
</dbReference>
<organism evidence="3 4">
    <name type="scientific">Symbiochloris irregularis</name>
    <dbReference type="NCBI Taxonomy" id="706552"/>
    <lineage>
        <taxon>Eukaryota</taxon>
        <taxon>Viridiplantae</taxon>
        <taxon>Chlorophyta</taxon>
        <taxon>core chlorophytes</taxon>
        <taxon>Trebouxiophyceae</taxon>
        <taxon>Trebouxiales</taxon>
        <taxon>Trebouxiaceae</taxon>
        <taxon>Symbiochloris</taxon>
    </lineage>
</organism>
<dbReference type="EMBL" id="JALJOQ010000170">
    <property type="protein sequence ID" value="KAK9791861.1"/>
    <property type="molecule type" value="Genomic_DNA"/>
</dbReference>
<dbReference type="AlphaFoldDB" id="A0AAW1NRQ8"/>
<protein>
    <recommendedName>
        <fullName evidence="2">DUF1279 domain-containing protein</fullName>
    </recommendedName>
</protein>
<name>A0AAW1NRQ8_9CHLO</name>
<dbReference type="GO" id="GO:0005739">
    <property type="term" value="C:mitochondrion"/>
    <property type="evidence" value="ECO:0007669"/>
    <property type="project" value="TreeGrafter"/>
</dbReference>
<keyword evidence="1" id="KW-0472">Membrane</keyword>
<keyword evidence="4" id="KW-1185">Reference proteome</keyword>
<dbReference type="PANTHER" id="PTHR21377:SF0">
    <property type="entry name" value="PROTEIN FAM210B, MITOCHONDRIAL"/>
    <property type="match status" value="1"/>
</dbReference>
<proteinExistence type="predicted"/>
<feature type="transmembrane region" description="Helical" evidence="1">
    <location>
        <begin position="17"/>
        <end position="37"/>
    </location>
</feature>
<reference evidence="3 4" key="1">
    <citation type="journal article" date="2024" name="Nat. Commun.">
        <title>Phylogenomics reveals the evolutionary origins of lichenization in chlorophyte algae.</title>
        <authorList>
            <person name="Puginier C."/>
            <person name="Libourel C."/>
            <person name="Otte J."/>
            <person name="Skaloud P."/>
            <person name="Haon M."/>
            <person name="Grisel S."/>
            <person name="Petersen M."/>
            <person name="Berrin J.G."/>
            <person name="Delaux P.M."/>
            <person name="Dal Grande F."/>
            <person name="Keller J."/>
        </authorList>
    </citation>
    <scope>NUCLEOTIDE SEQUENCE [LARGE SCALE GENOMIC DNA]</scope>
    <source>
        <strain evidence="3 4">SAG 2036</strain>
    </source>
</reference>
<evidence type="ECO:0000259" key="2">
    <source>
        <dbReference type="Pfam" id="PF06916"/>
    </source>
</evidence>
<keyword evidence="1" id="KW-1133">Transmembrane helix</keyword>
<dbReference type="InterPro" id="IPR045866">
    <property type="entry name" value="FAM210A/B-like"/>
</dbReference>
<accession>A0AAW1NRQ8</accession>
<comment type="caution">
    <text evidence="3">The sequence shown here is derived from an EMBL/GenBank/DDBJ whole genome shotgun (WGS) entry which is preliminary data.</text>
</comment>
<dbReference type="Pfam" id="PF06916">
    <property type="entry name" value="FAM210A-B_dom"/>
    <property type="match status" value="1"/>
</dbReference>
<gene>
    <name evidence="3" type="ORF">WJX73_006931</name>
</gene>
<keyword evidence="1" id="KW-0812">Transmembrane</keyword>
<dbReference type="Proteomes" id="UP001465755">
    <property type="component" value="Unassembled WGS sequence"/>
</dbReference>
<feature type="domain" description="DUF1279" evidence="2">
    <location>
        <begin position="7"/>
        <end position="104"/>
    </location>
</feature>
<evidence type="ECO:0000256" key="1">
    <source>
        <dbReference type="SAM" id="Phobius"/>
    </source>
</evidence>
<sequence length="117" mass="12739">MSYADTIRTLMRKYGKIGLATHLSIYAATFSGFYYAAESKMNITEHLQQYGLLSGQDVADEADPQKRGWLAETLTHGGSSLALAFLCTKATLPVRVPLTVAITPAIARALRYKAAKV</sequence>